<dbReference type="EMBL" id="HBHJ01032398">
    <property type="protein sequence ID" value="CAD9710507.1"/>
    <property type="molecule type" value="Transcribed_RNA"/>
</dbReference>
<evidence type="ECO:0008006" key="12">
    <source>
        <dbReference type="Google" id="ProtNLM"/>
    </source>
</evidence>
<evidence type="ECO:0000259" key="9">
    <source>
        <dbReference type="PROSITE" id="PS51312"/>
    </source>
</evidence>
<evidence type="ECO:0000256" key="6">
    <source>
        <dbReference type="ARBA" id="ARBA00023054"/>
    </source>
</evidence>
<keyword evidence="6" id="KW-0175">Coiled coil</keyword>
<dbReference type="PROSITE" id="PS51322">
    <property type="entry name" value="UEV"/>
    <property type="match status" value="1"/>
</dbReference>
<dbReference type="InterPro" id="IPR052070">
    <property type="entry name" value="ESCRT-I_UEV_domain"/>
</dbReference>
<keyword evidence="4" id="KW-0967">Endosome</keyword>
<dbReference type="Gene3D" id="3.10.110.10">
    <property type="entry name" value="Ubiquitin Conjugating Enzyme"/>
    <property type="match status" value="1"/>
</dbReference>
<gene>
    <name evidence="11" type="ORF">RMAR1173_LOCUS21500</name>
</gene>
<dbReference type="Pfam" id="PF05743">
    <property type="entry name" value="UEV"/>
    <property type="match status" value="1"/>
</dbReference>
<keyword evidence="5 7" id="KW-0653">Protein transport</keyword>
<dbReference type="GO" id="GO:0000813">
    <property type="term" value="C:ESCRT I complex"/>
    <property type="evidence" value="ECO:0007669"/>
    <property type="project" value="TreeGrafter"/>
</dbReference>
<keyword evidence="3 7" id="KW-0813">Transport</keyword>
<dbReference type="SUPFAM" id="SSF140111">
    <property type="entry name" value="Endosomal sorting complex assembly domain"/>
    <property type="match status" value="1"/>
</dbReference>
<dbReference type="GO" id="GO:0008333">
    <property type="term" value="P:endosome to lysosome transport"/>
    <property type="evidence" value="ECO:0007669"/>
    <property type="project" value="TreeGrafter"/>
</dbReference>
<organism evidence="11">
    <name type="scientific">Rhizochromulina marina</name>
    <dbReference type="NCBI Taxonomy" id="1034831"/>
    <lineage>
        <taxon>Eukaryota</taxon>
        <taxon>Sar</taxon>
        <taxon>Stramenopiles</taxon>
        <taxon>Ochrophyta</taxon>
        <taxon>Dictyochophyceae</taxon>
        <taxon>Rhizochromulinales</taxon>
        <taxon>Rhizochromulina</taxon>
    </lineage>
</organism>
<evidence type="ECO:0000256" key="2">
    <source>
        <dbReference type="ARBA" id="ARBA00009594"/>
    </source>
</evidence>
<evidence type="ECO:0000259" key="10">
    <source>
        <dbReference type="PROSITE" id="PS51322"/>
    </source>
</evidence>
<evidence type="ECO:0000256" key="7">
    <source>
        <dbReference type="PROSITE-ProRule" id="PRU00644"/>
    </source>
</evidence>
<feature type="compositionally biased region" description="Gly residues" evidence="8">
    <location>
        <begin position="147"/>
        <end position="160"/>
    </location>
</feature>
<dbReference type="Gene3D" id="6.10.140.820">
    <property type="match status" value="1"/>
</dbReference>
<comment type="subcellular location">
    <subcellularLocation>
        <location evidence="1">Endosome</location>
    </subcellularLocation>
</comment>
<sequence>MEGQLVNTLPFVDRPRVTLDATSVRAKYPTLGVKQETHVHEDGRESRSLLLHGTLPMHYQGSVYNIPVEIFVPLKYPLEPPLAYVRPTSTMDLKPGHPHMSIEGRVYLPYLNQWQGLSHNLVTLCDEMARVFGLDPPVFARVSAAGGAAGAGSGGAGARGGSRISPSPRREEPSSQSPRPPPTYRDAVEDTDKVLEKRLTERLQENLKHFYRDIGLEIDSEYSKQKTLQTNSQRIAADLGAFAQQKRDLVAQIQVAQESVSRLDLWLAERASEADQAAAQQHKADGSSCGFDVDRVLTAMDPCSEKILELVSENTAIEDALFALDRALNHDTIDITTFLREVRKLSRNQFLCRAHTKKLVEVQTTDAHPDRQHLHP</sequence>
<dbReference type="CDD" id="cd11685">
    <property type="entry name" value="UEV_TSG101-like"/>
    <property type="match status" value="1"/>
</dbReference>
<dbReference type="PANTHER" id="PTHR23306">
    <property type="entry name" value="TUMOR SUSCEPTIBILITY GENE 101 PROTEIN-RELATED"/>
    <property type="match status" value="1"/>
</dbReference>
<dbReference type="GO" id="GO:0015031">
    <property type="term" value="P:protein transport"/>
    <property type="evidence" value="ECO:0007669"/>
    <property type="project" value="UniProtKB-UniRule"/>
</dbReference>
<evidence type="ECO:0000256" key="4">
    <source>
        <dbReference type="ARBA" id="ARBA00022753"/>
    </source>
</evidence>
<feature type="domain" description="SB" evidence="9">
    <location>
        <begin position="301"/>
        <end position="369"/>
    </location>
</feature>
<protein>
    <recommendedName>
        <fullName evidence="12">UEV domain-containing protein</fullName>
    </recommendedName>
</protein>
<feature type="region of interest" description="Disordered" evidence="8">
    <location>
        <begin position="146"/>
        <end position="190"/>
    </location>
</feature>
<evidence type="ECO:0000256" key="5">
    <source>
        <dbReference type="ARBA" id="ARBA00022927"/>
    </source>
</evidence>
<dbReference type="InterPro" id="IPR008883">
    <property type="entry name" value="UEV_N"/>
</dbReference>
<evidence type="ECO:0000256" key="1">
    <source>
        <dbReference type="ARBA" id="ARBA00004177"/>
    </source>
</evidence>
<comment type="similarity">
    <text evidence="2">Belongs to the ubiquitin-conjugating enzyme family. UEV subfamily.</text>
</comment>
<dbReference type="InterPro" id="IPR037202">
    <property type="entry name" value="ESCRT_assembly_dom"/>
</dbReference>
<feature type="domain" description="UEV" evidence="10">
    <location>
        <begin position="1"/>
        <end position="142"/>
    </location>
</feature>
<dbReference type="Pfam" id="PF09454">
    <property type="entry name" value="Vps23_core"/>
    <property type="match status" value="1"/>
</dbReference>
<dbReference type="AlphaFoldDB" id="A0A7S2WVW1"/>
<dbReference type="PANTHER" id="PTHR23306:SF3">
    <property type="entry name" value="TUMOR SUPPRESSOR PROTEIN 101"/>
    <property type="match status" value="1"/>
</dbReference>
<proteinExistence type="inferred from homology"/>
<reference evidence="11" key="1">
    <citation type="submission" date="2021-01" db="EMBL/GenBank/DDBJ databases">
        <authorList>
            <person name="Corre E."/>
            <person name="Pelletier E."/>
            <person name="Niang G."/>
            <person name="Scheremetjew M."/>
            <person name="Finn R."/>
            <person name="Kale V."/>
            <person name="Holt S."/>
            <person name="Cochrane G."/>
            <person name="Meng A."/>
            <person name="Brown T."/>
            <person name="Cohen L."/>
        </authorList>
    </citation>
    <scope>NUCLEOTIDE SEQUENCE</scope>
    <source>
        <strain evidence="11">CCMP1243</strain>
    </source>
</reference>
<evidence type="ECO:0000256" key="8">
    <source>
        <dbReference type="SAM" id="MobiDB-lite"/>
    </source>
</evidence>
<dbReference type="InterPro" id="IPR016135">
    <property type="entry name" value="UBQ-conjugating_enzyme/RWD"/>
</dbReference>
<evidence type="ECO:0000313" key="11">
    <source>
        <dbReference type="EMBL" id="CAD9710507.1"/>
    </source>
</evidence>
<accession>A0A7S2WVW1</accession>
<evidence type="ECO:0000256" key="3">
    <source>
        <dbReference type="ARBA" id="ARBA00022448"/>
    </source>
</evidence>
<name>A0A7S2WVW1_9STRA</name>
<dbReference type="GO" id="GO:0043130">
    <property type="term" value="F:ubiquitin binding"/>
    <property type="evidence" value="ECO:0007669"/>
    <property type="project" value="TreeGrafter"/>
</dbReference>
<dbReference type="PROSITE" id="PS51312">
    <property type="entry name" value="SB"/>
    <property type="match status" value="1"/>
</dbReference>
<dbReference type="InterPro" id="IPR017916">
    <property type="entry name" value="SB_dom"/>
</dbReference>
<dbReference type="SUPFAM" id="SSF54495">
    <property type="entry name" value="UBC-like"/>
    <property type="match status" value="1"/>
</dbReference>